<dbReference type="OrthoDB" id="3186156at2"/>
<dbReference type="EMBL" id="PNGT01000004">
    <property type="protein sequence ID" value="PMC52442.1"/>
    <property type="molecule type" value="Genomic_DNA"/>
</dbReference>
<evidence type="ECO:0000313" key="3">
    <source>
        <dbReference type="EMBL" id="PMC52442.1"/>
    </source>
</evidence>
<dbReference type="RefSeq" id="WP_102189808.1">
    <property type="nucleotide sequence ID" value="NZ_PNGT01000004.1"/>
</dbReference>
<reference evidence="3 4" key="1">
    <citation type="submission" date="2017-09" db="EMBL/GenBank/DDBJ databases">
        <title>Bacterial strain isolated from the female urinary microbiota.</title>
        <authorList>
            <person name="Thomas-White K."/>
            <person name="Kumar N."/>
            <person name="Forster S."/>
            <person name="Putonti C."/>
            <person name="Lawley T."/>
            <person name="Wolfe A.J."/>
        </authorList>
    </citation>
    <scope>NUCLEOTIDE SEQUENCE [LARGE SCALE GENOMIC DNA]</scope>
    <source>
        <strain evidence="3 4">UMB0186</strain>
    </source>
</reference>
<feature type="chain" id="PRO_5014950874" evidence="1">
    <location>
        <begin position="25"/>
        <end position="227"/>
    </location>
</feature>
<organism evidence="3 4">
    <name type="scientific">Gemella sanguinis</name>
    <dbReference type="NCBI Taxonomy" id="84135"/>
    <lineage>
        <taxon>Bacteria</taxon>
        <taxon>Bacillati</taxon>
        <taxon>Bacillota</taxon>
        <taxon>Bacilli</taxon>
        <taxon>Bacillales</taxon>
        <taxon>Gemellaceae</taxon>
        <taxon>Gemella</taxon>
    </lineage>
</organism>
<feature type="signal peptide" evidence="1">
    <location>
        <begin position="1"/>
        <end position="24"/>
    </location>
</feature>
<comment type="caution">
    <text evidence="3">The sequence shown here is derived from an EMBL/GenBank/DDBJ whole genome shotgun (WGS) entry which is preliminary data.</text>
</comment>
<dbReference type="Gene3D" id="3.90.70.10">
    <property type="entry name" value="Cysteine proteinases"/>
    <property type="match status" value="1"/>
</dbReference>
<dbReference type="Proteomes" id="UP000235670">
    <property type="component" value="Unassembled WGS sequence"/>
</dbReference>
<evidence type="ECO:0000313" key="4">
    <source>
        <dbReference type="Proteomes" id="UP000235670"/>
    </source>
</evidence>
<dbReference type="STRING" id="84135.GCA_001052115_00174"/>
<name>A0A2N6SEQ9_9BACL</name>
<sequence>MLRKVIITLSFSLMFTSVTTVAKAEWIKDQQNKWVYYENDSSKLNYNMTENYIEPMKLPQYYQADDRWGAKRYGLSNMKLTGCVPTALAMAISGLKEDVNPVQVADFLYSMTMELNTTFLGTSSLGVQEVVSQWGLNYKVIDSKEELEKTLKNGTLVYGAVGHGIFVNGYSTHAVLLTGYENGKTKAFDPDNMAKTNKWYDIDDIWKERSLAPEDNMTGGAFIAIYK</sequence>
<evidence type="ECO:0000256" key="1">
    <source>
        <dbReference type="SAM" id="SignalP"/>
    </source>
</evidence>
<evidence type="ECO:0000259" key="2">
    <source>
        <dbReference type="Pfam" id="PF13529"/>
    </source>
</evidence>
<dbReference type="Pfam" id="PF13529">
    <property type="entry name" value="Peptidase_C39_2"/>
    <property type="match status" value="1"/>
</dbReference>
<gene>
    <name evidence="3" type="ORF">CJ218_04785</name>
</gene>
<keyword evidence="1" id="KW-0732">Signal</keyword>
<protein>
    <submittedName>
        <fullName evidence="3">N-acetylmuramidase</fullName>
    </submittedName>
</protein>
<feature type="domain" description="Peptidase C39-like" evidence="2">
    <location>
        <begin position="59"/>
        <end position="188"/>
    </location>
</feature>
<accession>A0A2N6SEQ9</accession>
<dbReference type="InterPro" id="IPR039564">
    <property type="entry name" value="Peptidase_C39-like"/>
</dbReference>
<proteinExistence type="predicted"/>
<dbReference type="AlphaFoldDB" id="A0A2N6SEQ9"/>